<evidence type="ECO:0000313" key="1">
    <source>
        <dbReference type="EMBL" id="KKN96682.1"/>
    </source>
</evidence>
<organism evidence="1">
    <name type="scientific">marine sediment metagenome</name>
    <dbReference type="NCBI Taxonomy" id="412755"/>
    <lineage>
        <taxon>unclassified sequences</taxon>
        <taxon>metagenomes</taxon>
        <taxon>ecological metagenomes</taxon>
    </lineage>
</organism>
<dbReference type="AlphaFoldDB" id="A0A0F9VA83"/>
<gene>
    <name evidence="1" type="ORF">LCGC14_0163260</name>
</gene>
<sequence>MWLRRKKLVCVGCVVEDHVYRQSDLKKTLTRVDW</sequence>
<comment type="caution">
    <text evidence="1">The sequence shown here is derived from an EMBL/GenBank/DDBJ whole genome shotgun (WGS) entry which is preliminary data.</text>
</comment>
<protein>
    <submittedName>
        <fullName evidence="1">Uncharacterized protein</fullName>
    </submittedName>
</protein>
<accession>A0A0F9VA83</accession>
<reference evidence="1" key="1">
    <citation type="journal article" date="2015" name="Nature">
        <title>Complex archaea that bridge the gap between prokaryotes and eukaryotes.</title>
        <authorList>
            <person name="Spang A."/>
            <person name="Saw J.H."/>
            <person name="Jorgensen S.L."/>
            <person name="Zaremba-Niedzwiedzka K."/>
            <person name="Martijn J."/>
            <person name="Lind A.E."/>
            <person name="van Eijk R."/>
            <person name="Schleper C."/>
            <person name="Guy L."/>
            <person name="Ettema T.J."/>
        </authorList>
    </citation>
    <scope>NUCLEOTIDE SEQUENCE</scope>
</reference>
<proteinExistence type="predicted"/>
<name>A0A0F9VA83_9ZZZZ</name>
<dbReference type="EMBL" id="LAZR01000062">
    <property type="protein sequence ID" value="KKN96682.1"/>
    <property type="molecule type" value="Genomic_DNA"/>
</dbReference>